<dbReference type="GO" id="GO:0034198">
    <property type="term" value="P:cellular response to amino acid starvation"/>
    <property type="evidence" value="ECO:0007669"/>
    <property type="project" value="TreeGrafter"/>
</dbReference>
<dbReference type="InterPro" id="IPR009348">
    <property type="entry name" value="NPR2-like"/>
</dbReference>
<dbReference type="Proteomes" id="UP000549394">
    <property type="component" value="Unassembled WGS sequence"/>
</dbReference>
<dbReference type="GO" id="GO:0010508">
    <property type="term" value="P:positive regulation of autophagy"/>
    <property type="evidence" value="ECO:0007669"/>
    <property type="project" value="TreeGrafter"/>
</dbReference>
<evidence type="ECO:0000313" key="2">
    <source>
        <dbReference type="EMBL" id="CAD5119692.1"/>
    </source>
</evidence>
<reference evidence="2 3" key="1">
    <citation type="submission" date="2020-08" db="EMBL/GenBank/DDBJ databases">
        <authorList>
            <person name="Hejnol A."/>
        </authorList>
    </citation>
    <scope>NUCLEOTIDE SEQUENCE [LARGE SCALE GENOMIC DNA]</scope>
</reference>
<evidence type="ECO:0000313" key="3">
    <source>
        <dbReference type="Proteomes" id="UP000549394"/>
    </source>
</evidence>
<dbReference type="PANTHER" id="PTHR12991">
    <property type="entry name" value="NITROGEN PERMEASE REGULATOR 2/TUMOR SUPPRESSOR CANDIDATE 4"/>
    <property type="match status" value="1"/>
</dbReference>
<organism evidence="2 3">
    <name type="scientific">Dimorphilus gyrociliatus</name>
    <dbReference type="NCBI Taxonomy" id="2664684"/>
    <lineage>
        <taxon>Eukaryota</taxon>
        <taxon>Metazoa</taxon>
        <taxon>Spiralia</taxon>
        <taxon>Lophotrochozoa</taxon>
        <taxon>Annelida</taxon>
        <taxon>Polychaeta</taxon>
        <taxon>Polychaeta incertae sedis</taxon>
        <taxon>Dinophilidae</taxon>
        <taxon>Dimorphilus</taxon>
    </lineage>
</organism>
<dbReference type="OrthoDB" id="338854at2759"/>
<accession>A0A7I8VVX3</accession>
<dbReference type="GO" id="GO:0005096">
    <property type="term" value="F:GTPase activator activity"/>
    <property type="evidence" value="ECO:0007669"/>
    <property type="project" value="TreeGrafter"/>
</dbReference>
<comment type="similarity">
    <text evidence="1">Belongs to the NPR2 family.</text>
</comment>
<protein>
    <submittedName>
        <fullName evidence="2">DgyrCDS8284</fullName>
    </submittedName>
</protein>
<dbReference type="GO" id="GO:0005774">
    <property type="term" value="C:vacuolar membrane"/>
    <property type="evidence" value="ECO:0007669"/>
    <property type="project" value="TreeGrafter"/>
</dbReference>
<gene>
    <name evidence="2" type="ORF">DGYR_LOCUS7887</name>
</gene>
<evidence type="ECO:0000256" key="1">
    <source>
        <dbReference type="ARBA" id="ARBA00008433"/>
    </source>
</evidence>
<dbReference type="PANTHER" id="PTHR12991:SF10">
    <property type="entry name" value="GATOR COMPLEX PROTEIN NPRL2"/>
    <property type="match status" value="1"/>
</dbReference>
<dbReference type="GO" id="GO:1990130">
    <property type="term" value="C:GATOR1 complex"/>
    <property type="evidence" value="ECO:0007669"/>
    <property type="project" value="TreeGrafter"/>
</dbReference>
<comment type="caution">
    <text evidence="2">The sequence shown here is derived from an EMBL/GenBank/DDBJ whole genome shotgun (WGS) entry which is preliminary data.</text>
</comment>
<dbReference type="AlphaFoldDB" id="A0A7I8VVX3"/>
<dbReference type="Pfam" id="PF06218">
    <property type="entry name" value="NPR2"/>
    <property type="match status" value="2"/>
</dbReference>
<keyword evidence="3" id="KW-1185">Reference proteome</keyword>
<proteinExistence type="inferred from homology"/>
<name>A0A7I8VVX3_9ANNE</name>
<sequence length="389" mass="45579">MSSKSEESGLNEIKCIFFSEFDPEIGPLIRYQTPPDYVSKEQFDCIRNYVITKQDLHNRIINLRLLGLRVVGLPMSIDNRKYIRNALIFNLAFVFDEKFDGIAYEPIVEKMAYYLKKLESEEEFLYIKEKKSRLPDILKDMREELNKNGFCAVPLTESLTAHLSLGRTWDVPPEFEEHDVPIFYPDLEYLKCCERVDITTRQVMSLIDGRRYVTALASDSNIHKDIIKVCLKNLLHFKVITTVPMFQYSNTYVVTDQFNEIFKEDKKSECQRYVALIDTSLPSISDIFSILLAIKPGLTVKELYKRTHPESLGIDLFRLIQWAVMRKVIRRVHKYPVMKKTCTLGERKLIYDYCDGHYCSDKICCERQIDYSQLEAEIEEDELLVTICK</sequence>
<dbReference type="EMBL" id="CAJFCJ010000011">
    <property type="protein sequence ID" value="CAD5119692.1"/>
    <property type="molecule type" value="Genomic_DNA"/>
</dbReference>
<dbReference type="GO" id="GO:1904262">
    <property type="term" value="P:negative regulation of TORC1 signaling"/>
    <property type="evidence" value="ECO:0007669"/>
    <property type="project" value="TreeGrafter"/>
</dbReference>